<dbReference type="Proteomes" id="UP000224634">
    <property type="component" value="Unassembled WGS sequence"/>
</dbReference>
<dbReference type="EMBL" id="PDNA01000030">
    <property type="protein sequence ID" value="PGH23028.1"/>
    <property type="molecule type" value="Genomic_DNA"/>
</dbReference>
<dbReference type="AlphaFoldDB" id="A0A2B7YQ65"/>
<accession>A0A2B7YQ65</accession>
<comment type="caution">
    <text evidence="1">The sequence shown here is derived from an EMBL/GenBank/DDBJ whole genome shotgun (WGS) entry which is preliminary data.</text>
</comment>
<organism evidence="1 2">
    <name type="scientific">Polytolypa hystricis (strain UAMH7299)</name>
    <dbReference type="NCBI Taxonomy" id="1447883"/>
    <lineage>
        <taxon>Eukaryota</taxon>
        <taxon>Fungi</taxon>
        <taxon>Dikarya</taxon>
        <taxon>Ascomycota</taxon>
        <taxon>Pezizomycotina</taxon>
        <taxon>Eurotiomycetes</taxon>
        <taxon>Eurotiomycetidae</taxon>
        <taxon>Onygenales</taxon>
        <taxon>Onygenales incertae sedis</taxon>
        <taxon>Polytolypa</taxon>
    </lineage>
</organism>
<sequence length="57" mass="5713">MKSTVAAVVLPAGLGATSPVVDPAIKSYTFFTRPSCTGSPISFGSFSEVLECATTGG</sequence>
<name>A0A2B7YQ65_POLH7</name>
<proteinExistence type="predicted"/>
<keyword evidence="2" id="KW-1185">Reference proteome</keyword>
<gene>
    <name evidence="1" type="ORF">AJ80_02943</name>
</gene>
<evidence type="ECO:0000313" key="2">
    <source>
        <dbReference type="Proteomes" id="UP000224634"/>
    </source>
</evidence>
<evidence type="ECO:0000313" key="1">
    <source>
        <dbReference type="EMBL" id="PGH23028.1"/>
    </source>
</evidence>
<reference evidence="1 2" key="1">
    <citation type="submission" date="2017-10" db="EMBL/GenBank/DDBJ databases">
        <title>Comparative genomics in systemic dimorphic fungi from Ajellomycetaceae.</title>
        <authorList>
            <person name="Munoz J.F."/>
            <person name="Mcewen J.G."/>
            <person name="Clay O.K."/>
            <person name="Cuomo C.A."/>
        </authorList>
    </citation>
    <scope>NUCLEOTIDE SEQUENCE [LARGE SCALE GENOMIC DNA]</scope>
    <source>
        <strain evidence="1 2">UAMH7299</strain>
    </source>
</reference>
<protein>
    <submittedName>
        <fullName evidence="1">Uncharacterized protein</fullName>
    </submittedName>
</protein>